<evidence type="ECO:0000313" key="2">
    <source>
        <dbReference type="EMBL" id="NMH86512.1"/>
    </source>
</evidence>
<keyword evidence="3" id="KW-1185">Reference proteome</keyword>
<protein>
    <submittedName>
        <fullName evidence="2">Trypsin-like serine protease</fullName>
    </submittedName>
</protein>
<dbReference type="InterPro" id="IPR043504">
    <property type="entry name" value="Peptidase_S1_PA_chymotrypsin"/>
</dbReference>
<dbReference type="Pfam" id="PF00089">
    <property type="entry name" value="Trypsin"/>
    <property type="match status" value="1"/>
</dbReference>
<dbReference type="InterPro" id="IPR001254">
    <property type="entry name" value="Trypsin_dom"/>
</dbReference>
<dbReference type="EMBL" id="JABBHF010000002">
    <property type="protein sequence ID" value="NMH86512.1"/>
    <property type="molecule type" value="Genomic_DNA"/>
</dbReference>
<evidence type="ECO:0000313" key="3">
    <source>
        <dbReference type="Proteomes" id="UP000746690"/>
    </source>
</evidence>
<gene>
    <name evidence="2" type="ORF">HHX25_03275</name>
</gene>
<name>A0ABX1RVP3_9FLAO</name>
<dbReference type="Gene3D" id="2.40.10.10">
    <property type="entry name" value="Trypsin-like serine proteases"/>
    <property type="match status" value="2"/>
</dbReference>
<feature type="domain" description="Peptidase S1" evidence="1">
    <location>
        <begin position="160"/>
        <end position="328"/>
    </location>
</feature>
<proteinExistence type="predicted"/>
<sequence>MDEKDANDLLIEITKGMESIPFISYAAVVENPLHKNYYFIEYGLFEKYRIFQYEHSKKWSIRNKENSGLYTFLKNSNLSDLESDLYDQKPVINLSEMFKKETSYITFPSSGVETLHKEKSKNDKEERIITGGISIGNLNIDDKGGTLGALFYLQKNDKLYAITNSHVVANGDSKINEEIHFPSLIHDLPKLRHHKIGELKKWFHNSKMDVAIVEITNEKKYPLQSGDRICKTPFKGLNTPKKNSLVYKVGYNGKSCGHIRSLNASFRIDSSYNGERKPIIMTNQIMIENIDVGKGDSGSVITNENREVVGVLFARDKEAKRSFFTPINGIFVNEGGNDINKNPPYNFHEFLQ</sequence>
<reference evidence="2 3" key="1">
    <citation type="submission" date="2020-04" db="EMBL/GenBank/DDBJ databases">
        <title>A Flavivirga sp. nov.</title>
        <authorList>
            <person name="Sun X."/>
        </authorList>
    </citation>
    <scope>NUCLEOTIDE SEQUENCE [LARGE SCALE GENOMIC DNA]</scope>
    <source>
        <strain evidence="2 3">Y03</strain>
    </source>
</reference>
<comment type="caution">
    <text evidence="2">The sequence shown here is derived from an EMBL/GenBank/DDBJ whole genome shotgun (WGS) entry which is preliminary data.</text>
</comment>
<dbReference type="InterPro" id="IPR009003">
    <property type="entry name" value="Peptidase_S1_PA"/>
</dbReference>
<evidence type="ECO:0000259" key="1">
    <source>
        <dbReference type="Pfam" id="PF00089"/>
    </source>
</evidence>
<dbReference type="Proteomes" id="UP000746690">
    <property type="component" value="Unassembled WGS sequence"/>
</dbReference>
<organism evidence="2 3">
    <name type="scientific">Flavivirga algicola</name>
    <dbReference type="NCBI Taxonomy" id="2729136"/>
    <lineage>
        <taxon>Bacteria</taxon>
        <taxon>Pseudomonadati</taxon>
        <taxon>Bacteroidota</taxon>
        <taxon>Flavobacteriia</taxon>
        <taxon>Flavobacteriales</taxon>
        <taxon>Flavobacteriaceae</taxon>
        <taxon>Flavivirga</taxon>
    </lineage>
</organism>
<dbReference type="SUPFAM" id="SSF50494">
    <property type="entry name" value="Trypsin-like serine proteases"/>
    <property type="match status" value="1"/>
</dbReference>
<accession>A0ABX1RVP3</accession>
<dbReference type="RefSeq" id="WP_169670091.1">
    <property type="nucleotide sequence ID" value="NZ_JABBHF010000002.1"/>
</dbReference>